<protein>
    <submittedName>
        <fullName evidence="3">M28 family peptidase</fullName>
    </submittedName>
</protein>
<proteinExistence type="predicted"/>
<dbReference type="EMBL" id="JBHTIB010000002">
    <property type="protein sequence ID" value="MFD0834505.1"/>
    <property type="molecule type" value="Genomic_DNA"/>
</dbReference>
<keyword evidence="4" id="KW-1185">Reference proteome</keyword>
<comment type="caution">
    <text evidence="3">The sequence shown here is derived from an EMBL/GenBank/DDBJ whole genome shotgun (WGS) entry which is preliminary data.</text>
</comment>
<feature type="domain" description="Peptidase M28" evidence="2">
    <location>
        <begin position="101"/>
        <end position="297"/>
    </location>
</feature>
<dbReference type="InterPro" id="IPR045175">
    <property type="entry name" value="M28_fam"/>
</dbReference>
<dbReference type="RefSeq" id="WP_379938850.1">
    <property type="nucleotide sequence ID" value="NZ_JBHTIB010000002.1"/>
</dbReference>
<dbReference type="Gene3D" id="3.40.630.10">
    <property type="entry name" value="Zn peptidases"/>
    <property type="match status" value="1"/>
</dbReference>
<reference evidence="4" key="1">
    <citation type="journal article" date="2019" name="Int. J. Syst. Evol. Microbiol.">
        <title>The Global Catalogue of Microorganisms (GCM) 10K type strain sequencing project: providing services to taxonomists for standard genome sequencing and annotation.</title>
        <authorList>
            <consortium name="The Broad Institute Genomics Platform"/>
            <consortium name="The Broad Institute Genome Sequencing Center for Infectious Disease"/>
            <person name="Wu L."/>
            <person name="Ma J."/>
        </authorList>
    </citation>
    <scope>NUCLEOTIDE SEQUENCE [LARGE SCALE GENOMIC DNA]</scope>
    <source>
        <strain evidence="4">CCUG 60529</strain>
    </source>
</reference>
<feature type="chain" id="PRO_5047147589" evidence="1">
    <location>
        <begin position="21"/>
        <end position="312"/>
    </location>
</feature>
<organism evidence="3 4">
    <name type="scientific">Mariniflexile aquimaris</name>
    <dbReference type="NCBI Taxonomy" id="881009"/>
    <lineage>
        <taxon>Bacteria</taxon>
        <taxon>Pseudomonadati</taxon>
        <taxon>Bacteroidota</taxon>
        <taxon>Flavobacteriia</taxon>
        <taxon>Flavobacteriales</taxon>
        <taxon>Flavobacteriaceae</taxon>
        <taxon>Mariniflexile</taxon>
    </lineage>
</organism>
<evidence type="ECO:0000313" key="4">
    <source>
        <dbReference type="Proteomes" id="UP001597011"/>
    </source>
</evidence>
<dbReference type="Pfam" id="PF04389">
    <property type="entry name" value="Peptidase_M28"/>
    <property type="match status" value="1"/>
</dbReference>
<keyword evidence="1" id="KW-0732">Signal</keyword>
<gene>
    <name evidence="3" type="ORF">ACFQ0I_01910</name>
</gene>
<accession>A0ABW3BNB3</accession>
<dbReference type="PANTHER" id="PTHR12147:SF26">
    <property type="entry name" value="PEPTIDASE M28 DOMAIN-CONTAINING PROTEIN"/>
    <property type="match status" value="1"/>
</dbReference>
<evidence type="ECO:0000313" key="3">
    <source>
        <dbReference type="EMBL" id="MFD0834505.1"/>
    </source>
</evidence>
<name>A0ABW3BNB3_9FLAO</name>
<dbReference type="Proteomes" id="UP001597011">
    <property type="component" value="Unassembled WGS sequence"/>
</dbReference>
<feature type="signal peptide" evidence="1">
    <location>
        <begin position="1"/>
        <end position="20"/>
    </location>
</feature>
<dbReference type="PANTHER" id="PTHR12147">
    <property type="entry name" value="METALLOPEPTIDASE M28 FAMILY MEMBER"/>
    <property type="match status" value="1"/>
</dbReference>
<evidence type="ECO:0000259" key="2">
    <source>
        <dbReference type="Pfam" id="PF04389"/>
    </source>
</evidence>
<dbReference type="SUPFAM" id="SSF53187">
    <property type="entry name" value="Zn-dependent exopeptidases"/>
    <property type="match status" value="1"/>
</dbReference>
<evidence type="ECO:0000256" key="1">
    <source>
        <dbReference type="SAM" id="SignalP"/>
    </source>
</evidence>
<dbReference type="InterPro" id="IPR007484">
    <property type="entry name" value="Peptidase_M28"/>
</dbReference>
<sequence length="312" mass="35221">MRKIICFCLLLCVSVFNTYGQIENTTSSIKAPIFNDTLLLHHIKTLSSDAFEGRRTGTPGALKAANYIIKEFTDNAILPLGKSLEQPFTFTHEDTTYNGVNILGYVKGTTYPQKYVVISAHYDHEGIKNGQIYNGADDDASGVSALFSFVEYFKNNPPKHSVILAAFDAEELGMEGSKYYVNNSIIPLKQIVVNLNMDMISRSDKNELFAVGTVFNKTLEQIISNHEYSTTISLLKGHDQGNWNENWTYASDHVSFHRRGIPFLYFGVDDHADYHQPTDDYENIHPEFYIEAVKVIMSVFNKVDNSLQLSNN</sequence>